<organism evidence="1 2">
    <name type="scientific">Parasphingopyxis lamellibrachiae</name>
    <dbReference type="NCBI Taxonomy" id="680125"/>
    <lineage>
        <taxon>Bacteria</taxon>
        <taxon>Pseudomonadati</taxon>
        <taxon>Pseudomonadota</taxon>
        <taxon>Alphaproteobacteria</taxon>
        <taxon>Sphingomonadales</taxon>
        <taxon>Sphingomonadaceae</taxon>
        <taxon>Parasphingopyxis</taxon>
    </lineage>
</organism>
<dbReference type="AlphaFoldDB" id="A0A3D9F7K0"/>
<accession>A0A3D9F7K0</accession>
<proteinExistence type="predicted"/>
<reference evidence="1 2" key="1">
    <citation type="submission" date="2018-07" db="EMBL/GenBank/DDBJ databases">
        <title>Genomic Encyclopedia of Type Strains, Phase IV (KMG-IV): sequencing the most valuable type-strain genomes for metagenomic binning, comparative biology and taxonomic classification.</title>
        <authorList>
            <person name="Goeker M."/>
        </authorList>
    </citation>
    <scope>NUCLEOTIDE SEQUENCE [LARGE SCALE GENOMIC DNA]</scope>
    <source>
        <strain evidence="1 2">DSM 26725</strain>
    </source>
</reference>
<name>A0A3D9F7K0_9SPHN</name>
<dbReference type="EMBL" id="QRDP01000008">
    <property type="protein sequence ID" value="RED11758.1"/>
    <property type="molecule type" value="Genomic_DNA"/>
</dbReference>
<protein>
    <submittedName>
        <fullName evidence="1">Uncharacterized protein</fullName>
    </submittedName>
</protein>
<keyword evidence="2" id="KW-1185">Reference proteome</keyword>
<dbReference type="Proteomes" id="UP000256310">
    <property type="component" value="Unassembled WGS sequence"/>
</dbReference>
<comment type="caution">
    <text evidence="1">The sequence shown here is derived from an EMBL/GenBank/DDBJ whole genome shotgun (WGS) entry which is preliminary data.</text>
</comment>
<gene>
    <name evidence="1" type="ORF">DFR46_2940</name>
</gene>
<sequence>MSERQSFENCMQTTPNTVPSSITDAIREFCRSIAPTEPVFITSVPLRRSATSFCFENVDRKIARSGGSKLHGWAIWHIPDRYFEAEHHAVWQNKTGGLIDVSPQMGQRRRMLFLPDPNWVSDAMQPRQNILAPDGSSTETLEFVRLGNQRNALLMRCRIPGSVRTCD</sequence>
<evidence type="ECO:0000313" key="1">
    <source>
        <dbReference type="EMBL" id="RED11758.1"/>
    </source>
</evidence>
<evidence type="ECO:0000313" key="2">
    <source>
        <dbReference type="Proteomes" id="UP000256310"/>
    </source>
</evidence>